<evidence type="ECO:0000313" key="1">
    <source>
        <dbReference type="EMBL" id="PHV69532.1"/>
    </source>
</evidence>
<dbReference type="Proteomes" id="UP000224460">
    <property type="component" value="Unassembled WGS sequence"/>
</dbReference>
<gene>
    <name evidence="1" type="ORF">CS063_15255</name>
</gene>
<accession>A0AC61DAD1</accession>
<proteinExistence type="predicted"/>
<name>A0AC61DAD1_9FIRM</name>
<evidence type="ECO:0000313" key="2">
    <source>
        <dbReference type="Proteomes" id="UP000224460"/>
    </source>
</evidence>
<protein>
    <submittedName>
        <fullName evidence="1">Cobalt ABC transporter permease</fullName>
    </submittedName>
</protein>
<organism evidence="1 2">
    <name type="scientific">Sporanaerobium hydrogeniformans</name>
    <dbReference type="NCBI Taxonomy" id="3072179"/>
    <lineage>
        <taxon>Bacteria</taxon>
        <taxon>Bacillati</taxon>
        <taxon>Bacillota</taxon>
        <taxon>Clostridia</taxon>
        <taxon>Lachnospirales</taxon>
        <taxon>Lachnospiraceae</taxon>
        <taxon>Sporanaerobium</taxon>
    </lineage>
</organism>
<keyword evidence="2" id="KW-1185">Reference proteome</keyword>
<sequence>MWREKLSIKKDNAIAALYPSAKFLIVCLYSFCSLIIGTIKIEGYPFFLIPWFLIVPILCAASGVWKNFIKAFNKVLFIAVIIFVVQSLFVPSETIIWQIGFIKVYEAGLQSAIVLSFSIMNIAGMFIWMFQTTENKEISRALEDSGMNYKVAYVFISTLQMIEVLGKSSKTIMNAQQARGVETEGNIFIRSKAFFPSMVPLILGAITNTEERVLTLESKGFDVKCKKTHLFEIEKSGKEKLAAVIAILITTLVIIGRVLAWVL</sequence>
<comment type="caution">
    <text evidence="1">The sequence shown here is derived from an EMBL/GenBank/DDBJ whole genome shotgun (WGS) entry which is preliminary data.</text>
</comment>
<reference evidence="1" key="1">
    <citation type="submission" date="2017-10" db="EMBL/GenBank/DDBJ databases">
        <title>Genome sequence of cellulolytic Lachnospiraceae bacterium XHS1971 isolated from hotspring sediment.</title>
        <authorList>
            <person name="Vasudevan G."/>
            <person name="Joshi A.J."/>
            <person name="Hivarkar S."/>
            <person name="Lanjekar V.B."/>
            <person name="Dhakephalkar P.K."/>
            <person name="Dagar S."/>
        </authorList>
    </citation>
    <scope>NUCLEOTIDE SEQUENCE</scope>
    <source>
        <strain evidence="1">XHS1971</strain>
    </source>
</reference>
<dbReference type="EMBL" id="PEDL01000025">
    <property type="protein sequence ID" value="PHV69532.1"/>
    <property type="molecule type" value="Genomic_DNA"/>
</dbReference>